<feature type="domain" description="DUF6923" evidence="2">
    <location>
        <begin position="229"/>
        <end position="380"/>
    </location>
</feature>
<sequence length="382" mass="40127">MASFRKSLYVVGVISTLLSRTTHVIASPISGRGLEQKDIDLGLGLGINLGLDSGLGGILDFCKPPLVIIVIPYITVSLAVIESAGIHTIGAGEAAEVVTVDKPTTLRITKTGTNTASSLCSTETTFISTWSDSKGKPTTTTCRWSPNPPQTCIGSGTPTVTTTVPCTTSTTTTTISLPTTTSTTTLYSTLTTATTAPYTTTTATVTSPSCPAPSTPPLSCDQYGYLIQEATLYRVDLSTGINTVVRQSVGDGSSSNAIAYNVLDNYIYGYQSANATLVRIFSDGSSEVVTEAGAIPSVNVGDIDLNGRYWISSGGRGWWVLDLYPGSATYGQVLNSGTANTLGITVDDWVYLPNEGQYLWSVGRNSSSTGTSLIRFSMTTFE</sequence>
<feature type="chain" id="PRO_5017676030" description="DUF6923 domain-containing protein" evidence="1">
    <location>
        <begin position="27"/>
        <end position="382"/>
    </location>
</feature>
<gene>
    <name evidence="3" type="ORF">B7463_g12366</name>
</gene>
<feature type="signal peptide" evidence="1">
    <location>
        <begin position="1"/>
        <end position="26"/>
    </location>
</feature>
<evidence type="ECO:0000313" key="3">
    <source>
        <dbReference type="EMBL" id="RFU23970.1"/>
    </source>
</evidence>
<evidence type="ECO:0000256" key="1">
    <source>
        <dbReference type="SAM" id="SignalP"/>
    </source>
</evidence>
<feature type="non-terminal residue" evidence="3">
    <location>
        <position position="1"/>
    </location>
</feature>
<dbReference type="AlphaFoldDB" id="A0A3E2GSB7"/>
<keyword evidence="1" id="KW-0732">Signal</keyword>
<dbReference type="Pfam" id="PF21959">
    <property type="entry name" value="DUF6923"/>
    <property type="match status" value="1"/>
</dbReference>
<dbReference type="Proteomes" id="UP000258309">
    <property type="component" value="Unassembled WGS sequence"/>
</dbReference>
<dbReference type="STRING" id="5539.A0A3E2GSB7"/>
<name>A0A3E2GSB7_SCYLI</name>
<dbReference type="EMBL" id="NCSJ02000545">
    <property type="protein sequence ID" value="RFU23970.1"/>
    <property type="molecule type" value="Genomic_DNA"/>
</dbReference>
<reference evidence="3 4" key="1">
    <citation type="submission" date="2018-05" db="EMBL/GenBank/DDBJ databases">
        <title>Draft genome sequence of Scytalidium lignicola DSM 105466, a ubiquitous saprotrophic fungus.</title>
        <authorList>
            <person name="Buettner E."/>
            <person name="Gebauer A.M."/>
            <person name="Hofrichter M."/>
            <person name="Liers C."/>
            <person name="Kellner H."/>
        </authorList>
    </citation>
    <scope>NUCLEOTIDE SEQUENCE [LARGE SCALE GENOMIC DNA]</scope>
    <source>
        <strain evidence="3 4">DSM 105466</strain>
    </source>
</reference>
<dbReference type="OrthoDB" id="4405280at2759"/>
<proteinExistence type="predicted"/>
<keyword evidence="4" id="KW-1185">Reference proteome</keyword>
<dbReference type="InterPro" id="IPR054215">
    <property type="entry name" value="DUF6923"/>
</dbReference>
<evidence type="ECO:0000313" key="4">
    <source>
        <dbReference type="Proteomes" id="UP000258309"/>
    </source>
</evidence>
<protein>
    <recommendedName>
        <fullName evidence="2">DUF6923 domain-containing protein</fullName>
    </recommendedName>
</protein>
<evidence type="ECO:0000259" key="2">
    <source>
        <dbReference type="Pfam" id="PF21959"/>
    </source>
</evidence>
<organism evidence="3 4">
    <name type="scientific">Scytalidium lignicola</name>
    <name type="common">Hyphomycete</name>
    <dbReference type="NCBI Taxonomy" id="5539"/>
    <lineage>
        <taxon>Eukaryota</taxon>
        <taxon>Fungi</taxon>
        <taxon>Dikarya</taxon>
        <taxon>Ascomycota</taxon>
        <taxon>Pezizomycotina</taxon>
        <taxon>Leotiomycetes</taxon>
        <taxon>Leotiomycetes incertae sedis</taxon>
        <taxon>Scytalidium</taxon>
    </lineage>
</organism>
<comment type="caution">
    <text evidence="3">The sequence shown here is derived from an EMBL/GenBank/DDBJ whole genome shotgun (WGS) entry which is preliminary data.</text>
</comment>
<feature type="non-terminal residue" evidence="3">
    <location>
        <position position="382"/>
    </location>
</feature>
<accession>A0A3E2GSB7</accession>